<evidence type="ECO:0000313" key="7">
    <source>
        <dbReference type="EMBL" id="KAF9338197.1"/>
    </source>
</evidence>
<evidence type="ECO:0000313" key="8">
    <source>
        <dbReference type="Proteomes" id="UP000696485"/>
    </source>
</evidence>
<gene>
    <name evidence="7" type="ORF">BG006_008688</name>
</gene>
<proteinExistence type="inferred from homology"/>
<dbReference type="GO" id="GO:0003924">
    <property type="term" value="F:GTPase activity"/>
    <property type="evidence" value="ECO:0007669"/>
    <property type="project" value="InterPro"/>
</dbReference>
<evidence type="ECO:0000256" key="1">
    <source>
        <dbReference type="ARBA" id="ARBA00010290"/>
    </source>
</evidence>
<dbReference type="InterPro" id="IPR006689">
    <property type="entry name" value="Small_GTPase_ARF/SAR"/>
</dbReference>
<keyword evidence="5" id="KW-0460">Magnesium</keyword>
<organism evidence="7 8">
    <name type="scientific">Podila minutissima</name>
    <dbReference type="NCBI Taxonomy" id="64525"/>
    <lineage>
        <taxon>Eukaryota</taxon>
        <taxon>Fungi</taxon>
        <taxon>Fungi incertae sedis</taxon>
        <taxon>Mucoromycota</taxon>
        <taxon>Mortierellomycotina</taxon>
        <taxon>Mortierellomycetes</taxon>
        <taxon>Mortierellales</taxon>
        <taxon>Mortierellaceae</taxon>
        <taxon>Podila</taxon>
    </lineage>
</organism>
<dbReference type="SUPFAM" id="SSF52540">
    <property type="entry name" value="P-loop containing nucleoside triphosphate hydrolases"/>
    <property type="match status" value="1"/>
</dbReference>
<dbReference type="CDD" id="cd00878">
    <property type="entry name" value="Arf_Arl"/>
    <property type="match status" value="1"/>
</dbReference>
<dbReference type="PANTHER" id="PTHR11711">
    <property type="entry name" value="ADP RIBOSYLATION FACTOR-RELATED"/>
    <property type="match status" value="1"/>
</dbReference>
<dbReference type="InterPro" id="IPR024156">
    <property type="entry name" value="Small_GTPase_ARF"/>
</dbReference>
<dbReference type="Gene3D" id="3.40.50.300">
    <property type="entry name" value="P-loop containing nucleotide triphosphate hydrolases"/>
    <property type="match status" value="1"/>
</dbReference>
<dbReference type="GO" id="GO:0005525">
    <property type="term" value="F:GTP binding"/>
    <property type="evidence" value="ECO:0007669"/>
    <property type="project" value="UniProtKB-KW"/>
</dbReference>
<keyword evidence="5" id="KW-0479">Metal-binding</keyword>
<feature type="binding site" evidence="5">
    <location>
        <position position="33"/>
    </location>
    <ligand>
        <name>Mg(2+)</name>
        <dbReference type="ChEBI" id="CHEBI:18420"/>
    </ligand>
</feature>
<name>A0A9P5VRF8_9FUNG</name>
<dbReference type="GO" id="GO:0046872">
    <property type="term" value="F:metal ion binding"/>
    <property type="evidence" value="ECO:0007669"/>
    <property type="project" value="UniProtKB-KW"/>
</dbReference>
<evidence type="ECO:0000256" key="4">
    <source>
        <dbReference type="PIRSR" id="PIRSR606689-1"/>
    </source>
</evidence>
<evidence type="ECO:0008006" key="9">
    <source>
        <dbReference type="Google" id="ProtNLM"/>
    </source>
</evidence>
<evidence type="ECO:0000256" key="6">
    <source>
        <dbReference type="RuleBase" id="RU003925"/>
    </source>
</evidence>
<dbReference type="Proteomes" id="UP000696485">
    <property type="component" value="Unassembled WGS sequence"/>
</dbReference>
<evidence type="ECO:0000256" key="2">
    <source>
        <dbReference type="ARBA" id="ARBA00022741"/>
    </source>
</evidence>
<comment type="similarity">
    <text evidence="1 6">Belongs to the small GTPase superfamily. Arf family.</text>
</comment>
<feature type="binding site" evidence="5">
    <location>
        <position position="50"/>
    </location>
    <ligand>
        <name>Mg(2+)</name>
        <dbReference type="ChEBI" id="CHEBI:18420"/>
    </ligand>
</feature>
<feature type="binding site" evidence="4">
    <location>
        <position position="72"/>
    </location>
    <ligand>
        <name>GTP</name>
        <dbReference type="ChEBI" id="CHEBI:37565"/>
    </ligand>
</feature>
<dbReference type="Pfam" id="PF00025">
    <property type="entry name" value="Arf"/>
    <property type="match status" value="1"/>
</dbReference>
<dbReference type="InterPro" id="IPR027417">
    <property type="entry name" value="P-loop_NTPase"/>
</dbReference>
<accession>A0A9P5VRF8</accession>
<evidence type="ECO:0000256" key="5">
    <source>
        <dbReference type="PIRSR" id="PIRSR606689-2"/>
    </source>
</evidence>
<dbReference type="EMBL" id="JAAAUY010000006">
    <property type="protein sequence ID" value="KAF9338197.1"/>
    <property type="molecule type" value="Genomic_DNA"/>
</dbReference>
<dbReference type="PROSITE" id="PS51417">
    <property type="entry name" value="ARF"/>
    <property type="match status" value="1"/>
</dbReference>
<dbReference type="InterPro" id="IPR005225">
    <property type="entry name" value="Small_GTP-bd"/>
</dbReference>
<protein>
    <recommendedName>
        <fullName evidence="9">ADP-ribosylation factor</fullName>
    </recommendedName>
</protein>
<dbReference type="SMART" id="SM00177">
    <property type="entry name" value="ARF"/>
    <property type="match status" value="1"/>
</dbReference>
<feature type="binding site" evidence="4">
    <location>
        <begin position="129"/>
        <end position="132"/>
    </location>
    <ligand>
        <name>GTP</name>
        <dbReference type="ChEBI" id="CHEBI:37565"/>
    </ligand>
</feature>
<dbReference type="FunFam" id="3.40.50.300:FF:000412">
    <property type="entry name" value="ADP-ribosylation factor 1"/>
    <property type="match status" value="1"/>
</dbReference>
<dbReference type="AlphaFoldDB" id="A0A9P5VRF8"/>
<keyword evidence="3 4" id="KW-0342">GTP-binding</keyword>
<comment type="caution">
    <text evidence="7">The sequence shown here is derived from an EMBL/GenBank/DDBJ whole genome shotgun (WGS) entry which is preliminary data.</text>
</comment>
<sequence length="190" mass="21636">MGFSMSKLWSLVSRGGEPELRIMMLSLDAAGKTTILYRLQLGEAITTIPTIGFNVETVKYKNLSFCIWDVGGGDKIRVLWRHYFKGVVALIFVVDVKDRERVYEAKEELRRLLAEEETFDTKILLMMANKQDLPGGMSTGELIEIFKLDEIAKTRVWHVQPCCALTGEGLEQGMAWLAETYAAQKWRLIK</sequence>
<reference evidence="7" key="1">
    <citation type="journal article" date="2020" name="Fungal Divers.">
        <title>Resolving the Mortierellaceae phylogeny through synthesis of multi-gene phylogenetics and phylogenomics.</title>
        <authorList>
            <person name="Vandepol N."/>
            <person name="Liber J."/>
            <person name="Desiro A."/>
            <person name="Na H."/>
            <person name="Kennedy M."/>
            <person name="Barry K."/>
            <person name="Grigoriev I.V."/>
            <person name="Miller A.N."/>
            <person name="O'Donnell K."/>
            <person name="Stajich J.E."/>
            <person name="Bonito G."/>
        </authorList>
    </citation>
    <scope>NUCLEOTIDE SEQUENCE</scope>
    <source>
        <strain evidence="7">NVP1</strain>
    </source>
</reference>
<keyword evidence="8" id="KW-1185">Reference proteome</keyword>
<keyword evidence="2 4" id="KW-0547">Nucleotide-binding</keyword>
<dbReference type="GO" id="GO:0030010">
    <property type="term" value="P:establishment of cell polarity"/>
    <property type="evidence" value="ECO:0007669"/>
    <property type="project" value="UniProtKB-ARBA"/>
</dbReference>
<dbReference type="NCBIfam" id="TIGR00231">
    <property type="entry name" value="small_GTP"/>
    <property type="match status" value="1"/>
</dbReference>
<dbReference type="SMART" id="SM00178">
    <property type="entry name" value="SAR"/>
    <property type="match status" value="1"/>
</dbReference>
<evidence type="ECO:0000256" key="3">
    <source>
        <dbReference type="ARBA" id="ARBA00023134"/>
    </source>
</evidence>
<dbReference type="PRINTS" id="PR00328">
    <property type="entry name" value="SAR1GTPBP"/>
</dbReference>